<name>A0A667HRM2_LYNCA</name>
<feature type="chain" id="PRO_5025348002" evidence="1">
    <location>
        <begin position="22"/>
        <end position="128"/>
    </location>
</feature>
<reference evidence="2" key="1">
    <citation type="submission" date="2025-08" db="UniProtKB">
        <authorList>
            <consortium name="Ensembl"/>
        </authorList>
    </citation>
    <scope>IDENTIFICATION</scope>
</reference>
<keyword evidence="3" id="KW-1185">Reference proteome</keyword>
<proteinExistence type="predicted"/>
<dbReference type="Proteomes" id="UP000472241">
    <property type="component" value="Unplaced"/>
</dbReference>
<gene>
    <name evidence="2" type="primary">ACACA</name>
</gene>
<keyword evidence="1" id="KW-0732">Signal</keyword>
<evidence type="ECO:0000256" key="1">
    <source>
        <dbReference type="SAM" id="SignalP"/>
    </source>
</evidence>
<dbReference type="Ensembl" id="ENSLCNT00005025771.1">
    <property type="protein sequence ID" value="ENSLCNP00005023065.1"/>
    <property type="gene ID" value="ENSLCNG00005014823.1"/>
</dbReference>
<feature type="signal peptide" evidence="1">
    <location>
        <begin position="1"/>
        <end position="21"/>
    </location>
</feature>
<reference evidence="2" key="2">
    <citation type="submission" date="2025-09" db="UniProtKB">
        <authorList>
            <consortium name="Ensembl"/>
        </authorList>
    </citation>
    <scope>IDENTIFICATION</scope>
</reference>
<accession>A0A667HRM2</accession>
<sequence>MWWSTLMSILRASSFWRWISAQTVRIIRALRAHFEGKMDEPSPLAKPLELNQHSRFIIGSVSEDNSEDEISNLVKLDLLEEKEGSLSPASVGSDTLSDLGISSLQDGLALHMSMVPHFRIWLYEGSHC</sequence>
<dbReference type="AlphaFoldDB" id="A0A667HRM2"/>
<evidence type="ECO:0000313" key="2">
    <source>
        <dbReference type="Ensembl" id="ENSLCNP00005023065.1"/>
    </source>
</evidence>
<organism evidence="2 3">
    <name type="scientific">Lynx canadensis</name>
    <name type="common">Canada lynx</name>
    <name type="synonym">Felis canadensis</name>
    <dbReference type="NCBI Taxonomy" id="61383"/>
    <lineage>
        <taxon>Eukaryota</taxon>
        <taxon>Metazoa</taxon>
        <taxon>Chordata</taxon>
        <taxon>Craniata</taxon>
        <taxon>Vertebrata</taxon>
        <taxon>Euteleostomi</taxon>
        <taxon>Mammalia</taxon>
        <taxon>Eutheria</taxon>
        <taxon>Laurasiatheria</taxon>
        <taxon>Carnivora</taxon>
        <taxon>Feliformia</taxon>
        <taxon>Felidae</taxon>
        <taxon>Felinae</taxon>
        <taxon>Lynx</taxon>
    </lineage>
</organism>
<evidence type="ECO:0000313" key="3">
    <source>
        <dbReference type="Proteomes" id="UP000472241"/>
    </source>
</evidence>
<protein>
    <submittedName>
        <fullName evidence="2">Acetyl-CoA carboxylase alpha</fullName>
    </submittedName>
</protein>